<organism evidence="2 3">
    <name type="scientific">Kipferlia bialata</name>
    <dbReference type="NCBI Taxonomy" id="797122"/>
    <lineage>
        <taxon>Eukaryota</taxon>
        <taxon>Metamonada</taxon>
        <taxon>Carpediemonas-like organisms</taxon>
        <taxon>Kipferlia</taxon>
    </lineage>
</organism>
<name>A0A9K3CUV6_9EUKA</name>
<feature type="compositionally biased region" description="Low complexity" evidence="1">
    <location>
        <begin position="253"/>
        <end position="268"/>
    </location>
</feature>
<feature type="region of interest" description="Disordered" evidence="1">
    <location>
        <begin position="472"/>
        <end position="492"/>
    </location>
</feature>
<feature type="compositionally biased region" description="Low complexity" evidence="1">
    <location>
        <begin position="305"/>
        <end position="329"/>
    </location>
</feature>
<reference evidence="2 3" key="1">
    <citation type="journal article" date="2018" name="PLoS ONE">
        <title>The draft genome of Kipferlia bialata reveals reductive genome evolution in fornicate parasites.</title>
        <authorList>
            <person name="Tanifuji G."/>
            <person name="Takabayashi S."/>
            <person name="Kume K."/>
            <person name="Takagi M."/>
            <person name="Nakayama T."/>
            <person name="Kamikawa R."/>
            <person name="Inagaki Y."/>
            <person name="Hashimoto T."/>
        </authorList>
    </citation>
    <scope>NUCLEOTIDE SEQUENCE [LARGE SCALE GENOMIC DNA]</scope>
    <source>
        <strain evidence="2">NY0173</strain>
    </source>
</reference>
<feature type="region of interest" description="Disordered" evidence="1">
    <location>
        <begin position="201"/>
        <end position="339"/>
    </location>
</feature>
<proteinExistence type="predicted"/>
<gene>
    <name evidence="2" type="ORF">KIPB_004293</name>
</gene>
<protein>
    <submittedName>
        <fullName evidence="2">Uncharacterized protein</fullName>
    </submittedName>
</protein>
<feature type="compositionally biased region" description="Polar residues" evidence="1">
    <location>
        <begin position="274"/>
        <end position="283"/>
    </location>
</feature>
<accession>A0A9K3CUV6</accession>
<sequence>GIAELQRFCVLFRETDTVLRLHEHHLTRELSAVYQSASATLDRLGIATETSPCGSVDIVTTPSDPPLHPDAALFDGLSTKVVQAIERERERERQRSADSDPCQFDTQYQRYKADGGAFPPCLGQVHPAVLLTTDTGGEGESEWGNAEGAQVTVEQAQALSDSCVSTIHGAYARHAPALHPSLPSLPPMLSAHAAMDYHTPQTDVGTRGNITPQTGAKQNAQSGTRNKPTINVGTRGKAKTGVERERRGGPGMGTARTAPTTRTAGSSRGKPPTGSRSGRTSVTGVRPSREGERERERAGPKVPRARTAASGASSTRAGARPGARPVRVAKPGAKKAGPSGSASVWALLIWNMSRKGFFDSIRGAKAGAVLSTGQKVGVSREERCEGLAKMWKGVSLPRPSPIPPCTLSLVHDIATHMRGGMAMGRAQEGMRQALREGVEGTLSALAVQVRANEAESRREAQKERVEAQRLEGRGRAGVGRGVDNPGAEAEGEGLDIEGDIRRAHATYKQRVIGRQGKATPCTKEGVYTEALARVEAHSLTPVVQAVAGMHEAISATLAHLSLLPQLEREERERERQLVAERDAQRVRPDVQRDFDRVVSGTRATDSHGMTSLAIVHRLEQEALTLHRSLAHCVQDSKGIADAKVVNDRSFLLTEALSQGGLMQSEAGREALMQVRLGEMVTRFQPHNHNIQGGFQL</sequence>
<evidence type="ECO:0000313" key="2">
    <source>
        <dbReference type="EMBL" id="GIQ83046.1"/>
    </source>
</evidence>
<dbReference type="AlphaFoldDB" id="A0A9K3CUV6"/>
<feature type="compositionally biased region" description="Basic and acidic residues" evidence="1">
    <location>
        <begin position="287"/>
        <end position="299"/>
    </location>
</feature>
<dbReference type="Proteomes" id="UP000265618">
    <property type="component" value="Unassembled WGS sequence"/>
</dbReference>
<feature type="compositionally biased region" description="Polar residues" evidence="1">
    <location>
        <begin position="201"/>
        <end position="232"/>
    </location>
</feature>
<evidence type="ECO:0000313" key="3">
    <source>
        <dbReference type="Proteomes" id="UP000265618"/>
    </source>
</evidence>
<comment type="caution">
    <text evidence="2">The sequence shown here is derived from an EMBL/GenBank/DDBJ whole genome shotgun (WGS) entry which is preliminary data.</text>
</comment>
<feature type="non-terminal residue" evidence="2">
    <location>
        <position position="696"/>
    </location>
</feature>
<evidence type="ECO:0000256" key="1">
    <source>
        <dbReference type="SAM" id="MobiDB-lite"/>
    </source>
</evidence>
<keyword evidence="3" id="KW-1185">Reference proteome</keyword>
<dbReference type="EMBL" id="BDIP01000904">
    <property type="protein sequence ID" value="GIQ83046.1"/>
    <property type="molecule type" value="Genomic_DNA"/>
</dbReference>